<feature type="region of interest" description="Disordered" evidence="1">
    <location>
        <begin position="2068"/>
        <end position="2087"/>
    </location>
</feature>
<feature type="region of interest" description="Disordered" evidence="1">
    <location>
        <begin position="1989"/>
        <end position="2039"/>
    </location>
</feature>
<feature type="region of interest" description="Disordered" evidence="1">
    <location>
        <begin position="1"/>
        <end position="70"/>
    </location>
</feature>
<name>A0A2T7NRR7_POMCA</name>
<reference evidence="2 3" key="1">
    <citation type="submission" date="2018-04" db="EMBL/GenBank/DDBJ databases">
        <title>The genome of golden apple snail Pomacea canaliculata provides insight into stress tolerance and invasive adaptation.</title>
        <authorList>
            <person name="Liu C."/>
            <person name="Liu B."/>
            <person name="Ren Y."/>
            <person name="Zhang Y."/>
            <person name="Wang H."/>
            <person name="Li S."/>
            <person name="Jiang F."/>
            <person name="Yin L."/>
            <person name="Zhang G."/>
            <person name="Qian W."/>
            <person name="Fan W."/>
        </authorList>
    </citation>
    <scope>NUCLEOTIDE SEQUENCE [LARGE SCALE GENOMIC DNA]</scope>
    <source>
        <strain evidence="2">SZHN2017</strain>
        <tissue evidence="2">Muscle</tissue>
    </source>
</reference>
<dbReference type="Proteomes" id="UP000245119">
    <property type="component" value="Linkage Group LG10"/>
</dbReference>
<evidence type="ECO:0000256" key="1">
    <source>
        <dbReference type="SAM" id="MobiDB-lite"/>
    </source>
</evidence>
<comment type="caution">
    <text evidence="2">The sequence shown here is derived from an EMBL/GenBank/DDBJ whole genome shotgun (WGS) entry which is preliminary data.</text>
</comment>
<feature type="region of interest" description="Disordered" evidence="1">
    <location>
        <begin position="2108"/>
        <end position="2132"/>
    </location>
</feature>
<protein>
    <submittedName>
        <fullName evidence="2">Uncharacterized protein</fullName>
    </submittedName>
</protein>
<organism evidence="2 3">
    <name type="scientific">Pomacea canaliculata</name>
    <name type="common">Golden apple snail</name>
    <dbReference type="NCBI Taxonomy" id="400727"/>
    <lineage>
        <taxon>Eukaryota</taxon>
        <taxon>Metazoa</taxon>
        <taxon>Spiralia</taxon>
        <taxon>Lophotrochozoa</taxon>
        <taxon>Mollusca</taxon>
        <taxon>Gastropoda</taxon>
        <taxon>Caenogastropoda</taxon>
        <taxon>Architaenioglossa</taxon>
        <taxon>Ampullarioidea</taxon>
        <taxon>Ampullariidae</taxon>
        <taxon>Pomacea</taxon>
    </lineage>
</organism>
<keyword evidence="3" id="KW-1185">Reference proteome</keyword>
<sequence>MGQHSLTGQTRPGCQGRVGGSHQLYGQEHRPGWKARWVGTSPFLTGQTPPPGGPAGQGVEARGTGSRVPLGKNTARLRQVGLGRHQLYGQNTAWLQGWCGRTSFYTEQEHALAGRQGGGRHPAYQGQVGGAPALPLGKNPPWEGWVAQLSHWQEHRRVQGVGGMGRHQLPWARRPPWLDKAGGVVGTSFTTGPRTPPLAGAGGGLVTSVTMWKLYREHRPGRWGLATVYGHGPQEHRLAGRPPGFRPLARTPPWLEGRVGGRHQALTTGQEHRPGWSRVVGSRHSFTHWARKTPPGWKGAGWVGTSFNHWARTPPWSGRGWVVWVGTALPLYGQEITALAGRQGGWVAPALPLGKTPALAAAGWWVGTSFPTGKKEQPWLEGRVVGRHQLYHWARTPPWLEGSGGCGRHQLYHWAKEHRLAGRQGGWVGTSFTTGQNTALRKAWKARVGWRRHQLCGHSTMQGEWGRRPAYQERTPPWLEGRVVGRHSFTTGQEDTALAGRQGGGVHRHQLYHWQEHRPGWKAGWVGRHQLYHWARTPPWLEGRVGWSAPALPLGKNTALAGRQGGWVGTSFTTGQEHRPGWKAGDTPWVGLAPALPLGKNTALAGRQGGWVGTSFTTGQEHPPWLEGRWVGRHQLYGWASHRPGWKAGWVGSAPSLPLGKNTALAGSRGGGGTSFTTGQTPPWLKQGGWVGTSFTTGQEHAPLQGGVAPSFFTGKAAVVGTRHQLYHWARTPPWWKAGWVGSASQAAGGGWFAPLGKNTALAGSRVVGRTKHQALPLGKKHRPGLAEGRVGGSAPALPLAPDTAWLEAGWWVGTSFFHWARNTALARQGGWSAQLYWARTPPWLERQGGWVGTSFPLGKTPPWLEGRQWVGRHQLYHWAEHPPWLEGRVRWVGNQLYLSGQEHRLYPGLLGRQGGGSHQLLPLGKNTALGKRQVVGRHQLYGQEHALVEQHALAGRQGTPPWAGSRVGGSAPALLGRTRQAPQRTPPGWKATPALRQDTALLRRQGGWVGTSTGLAGEKGQGGWVGTSFKLGKNTALAGRQNTGWLWVGRHQLYHWARTPPWLEGRVGGSAPALPLGKNTALAGRQGGWVGTSFTTGQEHRPAEGRVGGSAPAYPLARTPPWLWKRVGGSAPAFTDWARTPPWLEGRVGGSAPALPLGKNTALAGRQGGWVGTSFTTGQESPPWLERQGGGRTALPLARTPPWLEGQGGWVGTKLPLGKNTALAGRQGGGSAPALHWQEHRPGWKCRGWVSAPPPGLEGQGGWVGTSFTTGQEHRPGWKAGGWVGTSFTTGQEHALAEAGWVGSAPALPLGKNTALAGSRVVGRHAALPLGKQHRTWLEDRVVGRHQLYHWARNTALGGSRAGSRPALTSAARTTAWLEGRVVVAPALPLARTPPLAGRQGGWVGTSFYHWQEHRPGWKAGWVGRHQALPLARTPPGWKAWNTAWLEGRVVGRQALPLGKTAPGWKQGGWVGTSFTTGQNTAWLEGRVGGRHSFLLGKNPPGKQVGGSANRLNMGKTPPSGWNGRVGGSPALPLARTPPGWKAGWVGRHQLYNGKRNACPGSRVEAGWVGTALPLARNRPAGRQGGWVGTLALPLGKNTALAGKAGWVVAPSLTTGKNTARLEGQGWVVAPALPLGEHRPGWKAGWVGRHQALHWAKEHRPGWKAGVVGSQLTLGKNTAHGLEGRVVVGTSFPGQRTLARWGRVGRVGGRQPAFHWQRTPPLAGTAGWVGRHQLYPLAPPPWLEAGWGLDHYPARTPPWLERQVGGSGNQAYNWARTRPGWRQGWVVPAQLLPLATKGGTTGKKPRPGWKAGWVGVGTTLPAGQETPPLAKQGWWVAQAFTNMGKPRPTGPWLRKAGWVVGTRFGAAGKNTAWLEGRVGGSGTSFSTGPEQTPPWAEGRVGWSHPALTNWAENTHWLEGPGWVVAPTLPLAKKPPWRKAGGNSLAGVQRGGWGSGTALPLGKKNTPCLAGKQVGGSAPALPLGKKPALARKAGGGSRHQPLPLGKNQKLGKNTLGKQGGCGPTTRQEHRPAGRQGGWVGIQPPLTCLARTPPCEGRRGWVAPALTTGQEHRPGLEGEGGGSTKLSHWARTPPWLEGRVGGRHRLPLDRKRPRWQSGGVQSFTTGQETPPWRWKEGGWSHQAFTMAETPPGWKARVVGNTTTGQETPPGWRQGGWVGHQLYHCARTPPWLSRATSFYHWARTPPWLEAGWGSATSFTNWEEHRPGWKAGWVGSAPTYHWARTPPGWKAGDGWVAQLYHWQRTPPAGLEGRVGGRQALHWALPNWATNTAWLEGRVGGSGIQPLPPLGKNIPPWLEGRVGGSATSFTLGKNNRPGWKAGWCGRHQAFTTGQEHRPGWKAGWVGRHQLYHWARTPPWLEGRVGGSAPALPLGKNTALAGRQGGWVGTSFTTGQDTAPGWKAGWGVGTSFTMARTPPLAGRQVGGSHHRFTLGRTPPWMEAGTALAGRQGGWVGTALPWAEHRPVLEGRWVGRAPAFHWARTTALVLEGIGVGGVGTSLHLADTALEGKGGGRHQLLPNWKNTALAEAGWWVEPALPLGQNRRWLEGRVGWVGTSFTTGKKRLAGRAGWVGRHGTSYHGQGNALLEGRWVGRHKFTQLGKNKRTGLLKGGWVGRHQF</sequence>
<dbReference type="EMBL" id="PZQS01000010">
    <property type="protein sequence ID" value="PVD23869.1"/>
    <property type="molecule type" value="Genomic_DNA"/>
</dbReference>
<feature type="compositionally biased region" description="Polar residues" evidence="1">
    <location>
        <begin position="2117"/>
        <end position="2127"/>
    </location>
</feature>
<accession>A0A2T7NRR7</accession>
<evidence type="ECO:0000313" key="3">
    <source>
        <dbReference type="Proteomes" id="UP000245119"/>
    </source>
</evidence>
<feature type="compositionally biased region" description="Polar residues" evidence="1">
    <location>
        <begin position="1"/>
        <end position="12"/>
    </location>
</feature>
<evidence type="ECO:0000313" key="2">
    <source>
        <dbReference type="EMBL" id="PVD23869.1"/>
    </source>
</evidence>
<gene>
    <name evidence="2" type="ORF">C0Q70_17143</name>
</gene>
<proteinExistence type="predicted"/>